<dbReference type="Pfam" id="PF11236">
    <property type="entry name" value="DUF3037"/>
    <property type="match status" value="1"/>
</dbReference>
<dbReference type="Proteomes" id="UP000537188">
    <property type="component" value="Unassembled WGS sequence"/>
</dbReference>
<dbReference type="InterPro" id="IPR021398">
    <property type="entry name" value="DUF3037"/>
</dbReference>
<name>A0A7Y8F9F4_9PSED</name>
<comment type="caution">
    <text evidence="1">The sequence shown here is derived from an EMBL/GenBank/DDBJ whole genome shotgun (WGS) entry which is preliminary data.</text>
</comment>
<proteinExistence type="predicted"/>
<dbReference type="EMBL" id="JACARF010000005">
    <property type="protein sequence ID" value="NWE75138.1"/>
    <property type="molecule type" value="Genomic_DNA"/>
</dbReference>
<sequence length="285" mass="32973">MKFKKYDFSILKYVHDRITGEFINIGAVVYCKEEKFLRLKCKSRTTRISAAFPDLDRTHLKSVLKHISNRFDEINVRINHGLDFEGETPLSAFIAETLKIDDSALQWGKISSGLSPAPSAELEKIFERYVSFHDAPEARARRTEQDIWRDFEKNLKEFIPSETFSSKKISVLDDELEFKHAWKNGIWHCVEPISFDLSDSDNMKDKAHRWLGQMTSIQHSNEEFKLYLIVSKPTEQKLAGAFNQAMSILRKIPSNKEIFLEDDARKLALEMKSKFDSHALGQASH</sequence>
<reference evidence="1 2" key="1">
    <citation type="submission" date="2020-04" db="EMBL/GenBank/DDBJ databases">
        <title>Molecular characterization of pseudomonads from Agaricus bisporus reveal novel blotch 2 pathogens in Western Europe.</title>
        <authorList>
            <person name="Taparia T."/>
            <person name="Krijger M."/>
            <person name="Haynes E."/>
            <person name="Elpinstone J.G."/>
            <person name="Noble R."/>
            <person name="Van Der Wolf J."/>
        </authorList>
    </citation>
    <scope>NUCLEOTIDE SEQUENCE [LARGE SCALE GENOMIC DNA]</scope>
    <source>
        <strain evidence="1 2">IPO3781</strain>
    </source>
</reference>
<protein>
    <submittedName>
        <fullName evidence="1">DUF3037 domain-containing protein</fullName>
    </submittedName>
</protein>
<organism evidence="1 2">
    <name type="scientific">Pseudomonas yamanorum</name>
    <dbReference type="NCBI Taxonomy" id="515393"/>
    <lineage>
        <taxon>Bacteria</taxon>
        <taxon>Pseudomonadati</taxon>
        <taxon>Pseudomonadota</taxon>
        <taxon>Gammaproteobacteria</taxon>
        <taxon>Pseudomonadales</taxon>
        <taxon>Pseudomonadaceae</taxon>
        <taxon>Pseudomonas</taxon>
    </lineage>
</organism>
<accession>A0A7Y8F9F4</accession>
<dbReference type="RefSeq" id="WP_177113095.1">
    <property type="nucleotide sequence ID" value="NZ_JACARF010000005.1"/>
</dbReference>
<evidence type="ECO:0000313" key="2">
    <source>
        <dbReference type="Proteomes" id="UP000537188"/>
    </source>
</evidence>
<gene>
    <name evidence="1" type="ORF">HX828_06195</name>
</gene>
<dbReference type="AlphaFoldDB" id="A0A7Y8F9F4"/>
<evidence type="ECO:0000313" key="1">
    <source>
        <dbReference type="EMBL" id="NWE75138.1"/>
    </source>
</evidence>